<dbReference type="AlphaFoldDB" id="A0AAN9KQ50"/>
<evidence type="ECO:0000313" key="3">
    <source>
        <dbReference type="EMBL" id="KAK7319899.1"/>
    </source>
</evidence>
<evidence type="ECO:0000313" key="4">
    <source>
        <dbReference type="Proteomes" id="UP001359559"/>
    </source>
</evidence>
<dbReference type="Proteomes" id="UP001359559">
    <property type="component" value="Unassembled WGS sequence"/>
</dbReference>
<feature type="transmembrane region" description="Helical" evidence="2">
    <location>
        <begin position="104"/>
        <end position="125"/>
    </location>
</feature>
<feature type="compositionally biased region" description="Basic and acidic residues" evidence="1">
    <location>
        <begin position="30"/>
        <end position="41"/>
    </location>
</feature>
<accession>A0AAN9KQ50</accession>
<keyword evidence="4" id="KW-1185">Reference proteome</keyword>
<keyword evidence="2" id="KW-0812">Transmembrane</keyword>
<name>A0AAN9KQ50_CLITE</name>
<gene>
    <name evidence="3" type="ORF">RJT34_04627</name>
</gene>
<protein>
    <submittedName>
        <fullName evidence="3">Uncharacterized protein</fullName>
    </submittedName>
</protein>
<dbReference type="EMBL" id="JAYKXN010000001">
    <property type="protein sequence ID" value="KAK7319899.1"/>
    <property type="molecule type" value="Genomic_DNA"/>
</dbReference>
<proteinExistence type="predicted"/>
<comment type="caution">
    <text evidence="3">The sequence shown here is derived from an EMBL/GenBank/DDBJ whole genome shotgun (WGS) entry which is preliminary data.</text>
</comment>
<organism evidence="3 4">
    <name type="scientific">Clitoria ternatea</name>
    <name type="common">Butterfly pea</name>
    <dbReference type="NCBI Taxonomy" id="43366"/>
    <lineage>
        <taxon>Eukaryota</taxon>
        <taxon>Viridiplantae</taxon>
        <taxon>Streptophyta</taxon>
        <taxon>Embryophyta</taxon>
        <taxon>Tracheophyta</taxon>
        <taxon>Spermatophyta</taxon>
        <taxon>Magnoliopsida</taxon>
        <taxon>eudicotyledons</taxon>
        <taxon>Gunneridae</taxon>
        <taxon>Pentapetalae</taxon>
        <taxon>rosids</taxon>
        <taxon>fabids</taxon>
        <taxon>Fabales</taxon>
        <taxon>Fabaceae</taxon>
        <taxon>Papilionoideae</taxon>
        <taxon>50 kb inversion clade</taxon>
        <taxon>NPAAA clade</taxon>
        <taxon>indigoferoid/millettioid clade</taxon>
        <taxon>Phaseoleae</taxon>
        <taxon>Clitoria</taxon>
    </lineage>
</organism>
<feature type="region of interest" description="Disordered" evidence="1">
    <location>
        <begin position="26"/>
        <end position="55"/>
    </location>
</feature>
<evidence type="ECO:0000256" key="2">
    <source>
        <dbReference type="SAM" id="Phobius"/>
    </source>
</evidence>
<evidence type="ECO:0000256" key="1">
    <source>
        <dbReference type="SAM" id="MobiDB-lite"/>
    </source>
</evidence>
<reference evidence="3 4" key="1">
    <citation type="submission" date="2024-01" db="EMBL/GenBank/DDBJ databases">
        <title>The genomes of 5 underutilized Papilionoideae crops provide insights into root nodulation and disease resistance.</title>
        <authorList>
            <person name="Yuan L."/>
        </authorList>
    </citation>
    <scope>NUCLEOTIDE SEQUENCE [LARGE SCALE GENOMIC DNA]</scope>
    <source>
        <strain evidence="3">LY-2023</strain>
        <tissue evidence="3">Leaf</tissue>
    </source>
</reference>
<keyword evidence="2" id="KW-1133">Transmembrane helix</keyword>
<sequence length="152" mass="17732">MFDRFMRLAWFQTFLAHGNFGSKEEEDLETAQHYDTRKDPLAGKQGKAQMGPQKYKTKNSEILENVNEPIPNGAVSINPNADSYARQRCSRSTAFNRKVKHSHLIENTVFVVNSPFIIFVLWFLFTLQLEQNKNHTRSNFFSEETLKFFSFT</sequence>
<keyword evidence="2" id="KW-0472">Membrane</keyword>